<dbReference type="AlphaFoldDB" id="A0A2G4YTZ8"/>
<dbReference type="RefSeq" id="WP_099471396.1">
    <property type="nucleotide sequence ID" value="NZ_CP041025.1"/>
</dbReference>
<protein>
    <recommendedName>
        <fullName evidence="3">PilZ domain-containing protein</fullName>
    </recommendedName>
</protein>
<organism evidence="1 2">
    <name type="scientific">Paremcibacter congregatus</name>
    <dbReference type="NCBI Taxonomy" id="2043170"/>
    <lineage>
        <taxon>Bacteria</taxon>
        <taxon>Pseudomonadati</taxon>
        <taxon>Pseudomonadota</taxon>
        <taxon>Alphaproteobacteria</taxon>
        <taxon>Emcibacterales</taxon>
        <taxon>Emcibacteraceae</taxon>
        <taxon>Paremcibacter</taxon>
    </lineage>
</organism>
<comment type="caution">
    <text evidence="1">The sequence shown here is derived from an EMBL/GenBank/DDBJ whole genome shotgun (WGS) entry which is preliminary data.</text>
</comment>
<accession>A0A2G4YTZ8</accession>
<proteinExistence type="predicted"/>
<evidence type="ECO:0000313" key="2">
    <source>
        <dbReference type="Proteomes" id="UP000229730"/>
    </source>
</evidence>
<dbReference type="SUPFAM" id="SSF141371">
    <property type="entry name" value="PilZ domain-like"/>
    <property type="match status" value="1"/>
</dbReference>
<keyword evidence="2" id="KW-1185">Reference proteome</keyword>
<evidence type="ECO:0000313" key="1">
    <source>
        <dbReference type="EMBL" id="PHZ85811.1"/>
    </source>
</evidence>
<dbReference type="OrthoDB" id="8480867at2"/>
<sequence length="109" mass="12148">MFSYSTEDQKRVDDRLDVVWSAVATIDEIIHPCVVTNISTAGALMKLNQNLEEGVQFLLNVESLDEYAASVVWANRPYYGLKLLVGRDLKLKDHADKIGLKSGATTFSE</sequence>
<dbReference type="InParanoid" id="A0A2G4YTZ8"/>
<dbReference type="EMBL" id="PDEM01000009">
    <property type="protein sequence ID" value="PHZ85811.1"/>
    <property type="molecule type" value="Genomic_DNA"/>
</dbReference>
<name>A0A2G4YTZ8_9PROT</name>
<evidence type="ECO:0008006" key="3">
    <source>
        <dbReference type="Google" id="ProtNLM"/>
    </source>
</evidence>
<dbReference type="Proteomes" id="UP000229730">
    <property type="component" value="Unassembled WGS sequence"/>
</dbReference>
<gene>
    <name evidence="1" type="ORF">CRD36_03785</name>
</gene>
<reference evidence="1 2" key="1">
    <citation type="submission" date="2017-10" db="EMBL/GenBank/DDBJ databases">
        <title>Frigbacter circumglobatus gen. nov. sp. nov., isolated from sediment cultured in situ.</title>
        <authorList>
            <person name="Zhao Z."/>
        </authorList>
    </citation>
    <scope>NUCLEOTIDE SEQUENCE [LARGE SCALE GENOMIC DNA]</scope>
    <source>
        <strain evidence="1 2">ZYL</strain>
    </source>
</reference>